<evidence type="ECO:0000313" key="4">
    <source>
        <dbReference type="WBParaSite" id="Csp11.Scaffold629.g8029.t1"/>
    </source>
</evidence>
<dbReference type="AlphaFoldDB" id="A0A1I7UCS4"/>
<dbReference type="STRING" id="1561998.A0A1I7UCS4"/>
<dbReference type="Proteomes" id="UP000095282">
    <property type="component" value="Unplaced"/>
</dbReference>
<dbReference type="Pfam" id="PF02520">
    <property type="entry name" value="ANIS5_cation-bd"/>
    <property type="match status" value="1"/>
</dbReference>
<accession>A0A1I7UCS4</accession>
<dbReference type="PANTHER" id="PTHR21593">
    <property type="entry name" value="PRION-LIKE- Q/N-RICH -DOMAIN-BEARING PROTEIN PROTEIN"/>
    <property type="match status" value="1"/>
</dbReference>
<dbReference type="InterPro" id="IPR052823">
    <property type="entry name" value="SXP/RAL-2_related"/>
</dbReference>
<proteinExistence type="predicted"/>
<evidence type="ECO:0000259" key="2">
    <source>
        <dbReference type="Pfam" id="PF02520"/>
    </source>
</evidence>
<sequence>MSLNNSVFILILAFSSLALCQKEVKKIAAPVRGGGGHFLFSPSYLSNLTKEEKQEYYNIFGDAQLTFKQQEEKRLAFAEKHGFAQAIKDDVKLKEENHELVRKERPEVIKHLLEAHNELMKIYDNKDQTFSQREAAISAVKQKYPNAPATLYYISRLITGSKKRHPLPKKH</sequence>
<name>A0A1I7UCS4_9PELO</name>
<feature type="domain" description="SXP/RAL-2 family protein Ani s 5-like cation-binding" evidence="2">
    <location>
        <begin position="51"/>
        <end position="158"/>
    </location>
</feature>
<feature type="chain" id="PRO_5009308737" evidence="1">
    <location>
        <begin position="21"/>
        <end position="171"/>
    </location>
</feature>
<evidence type="ECO:0000313" key="3">
    <source>
        <dbReference type="Proteomes" id="UP000095282"/>
    </source>
</evidence>
<dbReference type="PANTHER" id="PTHR21593:SF11">
    <property type="entry name" value="SXP_RAL-2 FAMILY PROTEIN ANI S 5-LIKE CATION-BINDING DOMAIN-CONTAINING PROTEIN"/>
    <property type="match status" value="1"/>
</dbReference>
<dbReference type="InterPro" id="IPR003677">
    <property type="entry name" value="ANIS5_cation-bd"/>
</dbReference>
<dbReference type="eggNOG" id="ENOG502THDX">
    <property type="taxonomic scope" value="Eukaryota"/>
</dbReference>
<reference evidence="4" key="1">
    <citation type="submission" date="2016-11" db="UniProtKB">
        <authorList>
            <consortium name="WormBaseParasite"/>
        </authorList>
    </citation>
    <scope>IDENTIFICATION</scope>
</reference>
<feature type="signal peptide" evidence="1">
    <location>
        <begin position="1"/>
        <end position="20"/>
    </location>
</feature>
<dbReference type="WBParaSite" id="Csp11.Scaffold629.g8029.t1">
    <property type="protein sequence ID" value="Csp11.Scaffold629.g8029.t1"/>
    <property type="gene ID" value="Csp11.Scaffold629.g8029"/>
</dbReference>
<organism evidence="3 4">
    <name type="scientific">Caenorhabditis tropicalis</name>
    <dbReference type="NCBI Taxonomy" id="1561998"/>
    <lineage>
        <taxon>Eukaryota</taxon>
        <taxon>Metazoa</taxon>
        <taxon>Ecdysozoa</taxon>
        <taxon>Nematoda</taxon>
        <taxon>Chromadorea</taxon>
        <taxon>Rhabditida</taxon>
        <taxon>Rhabditina</taxon>
        <taxon>Rhabditomorpha</taxon>
        <taxon>Rhabditoidea</taxon>
        <taxon>Rhabditidae</taxon>
        <taxon>Peloderinae</taxon>
        <taxon>Caenorhabditis</taxon>
    </lineage>
</organism>
<keyword evidence="1" id="KW-0732">Signal</keyword>
<keyword evidence="3" id="KW-1185">Reference proteome</keyword>
<evidence type="ECO:0000256" key="1">
    <source>
        <dbReference type="SAM" id="SignalP"/>
    </source>
</evidence>
<protein>
    <submittedName>
        <fullName evidence="4">DUF148 domain-containing protein</fullName>
    </submittedName>
</protein>